<sequence length="103" mass="12120">MNAFSLNWFSELTQLHVKKCFLDLMCVQLIKGIDNIENKILPSADSKDEELIAWKSFILSHEEVRKRIGKLRKNKIKLSTINEIEEELDDDQELEEEENQELS</sequence>
<name>A0A1A9VG49_GLOAU</name>
<keyword evidence="2" id="KW-1185">Reference proteome</keyword>
<dbReference type="Proteomes" id="UP000078200">
    <property type="component" value="Unassembled WGS sequence"/>
</dbReference>
<accession>A0A1A9VG49</accession>
<dbReference type="EnsemblMetazoa" id="GAUT036116-RA">
    <property type="protein sequence ID" value="GAUT036116-PA"/>
    <property type="gene ID" value="GAUT036116"/>
</dbReference>
<organism evidence="1 2">
    <name type="scientific">Glossina austeni</name>
    <name type="common">Savannah tsetse fly</name>
    <dbReference type="NCBI Taxonomy" id="7395"/>
    <lineage>
        <taxon>Eukaryota</taxon>
        <taxon>Metazoa</taxon>
        <taxon>Ecdysozoa</taxon>
        <taxon>Arthropoda</taxon>
        <taxon>Hexapoda</taxon>
        <taxon>Insecta</taxon>
        <taxon>Pterygota</taxon>
        <taxon>Neoptera</taxon>
        <taxon>Endopterygota</taxon>
        <taxon>Diptera</taxon>
        <taxon>Brachycera</taxon>
        <taxon>Muscomorpha</taxon>
        <taxon>Hippoboscoidea</taxon>
        <taxon>Glossinidae</taxon>
        <taxon>Glossina</taxon>
    </lineage>
</organism>
<protein>
    <submittedName>
        <fullName evidence="1">Uncharacterized protein</fullName>
    </submittedName>
</protein>
<evidence type="ECO:0000313" key="2">
    <source>
        <dbReference type="Proteomes" id="UP000078200"/>
    </source>
</evidence>
<dbReference type="VEuPathDB" id="VectorBase:GAUT036116"/>
<dbReference type="AlphaFoldDB" id="A0A1A9VG49"/>
<reference evidence="1" key="1">
    <citation type="submission" date="2020-05" db="UniProtKB">
        <authorList>
            <consortium name="EnsemblMetazoa"/>
        </authorList>
    </citation>
    <scope>IDENTIFICATION</scope>
    <source>
        <strain evidence="1">TTRI</strain>
    </source>
</reference>
<proteinExistence type="predicted"/>
<evidence type="ECO:0000313" key="1">
    <source>
        <dbReference type="EnsemblMetazoa" id="GAUT036116-PA"/>
    </source>
</evidence>